<protein>
    <submittedName>
        <fullName evidence="2">Uncharacterized protein</fullName>
    </submittedName>
</protein>
<dbReference type="AlphaFoldDB" id="E9EG48"/>
<organism evidence="3">
    <name type="scientific">Metarhizium acridum (strain CQMa 102)</name>
    <dbReference type="NCBI Taxonomy" id="655827"/>
    <lineage>
        <taxon>Eukaryota</taxon>
        <taxon>Fungi</taxon>
        <taxon>Dikarya</taxon>
        <taxon>Ascomycota</taxon>
        <taxon>Pezizomycotina</taxon>
        <taxon>Sordariomycetes</taxon>
        <taxon>Hypocreomycetidae</taxon>
        <taxon>Hypocreales</taxon>
        <taxon>Clavicipitaceae</taxon>
        <taxon>Metarhizium</taxon>
    </lineage>
</organism>
<evidence type="ECO:0000313" key="3">
    <source>
        <dbReference type="Proteomes" id="UP000002499"/>
    </source>
</evidence>
<keyword evidence="3" id="KW-1185">Reference proteome</keyword>
<proteinExistence type="predicted"/>
<gene>
    <name evidence="2" type="ORF">MAC_08846</name>
</gene>
<sequence>MPFISAPQSILYPPTRRPWDTREGSWPLRTSRGNPPARRRWDGSCMQRAAARGARLLRGVLNWVCPPPLMGIAIAEYKKMLALCSRSATGSVETPGFGSPSYQSGISKAQEYVEACDVMASEWKSALEGLCLCTDSSGDGGILMKRRNPARHERGTFAIDS</sequence>
<dbReference type="HOGENOM" id="CLU_1644111_0_0_1"/>
<evidence type="ECO:0000256" key="1">
    <source>
        <dbReference type="SAM" id="MobiDB-lite"/>
    </source>
</evidence>
<evidence type="ECO:0000313" key="2">
    <source>
        <dbReference type="EMBL" id="EFY85086.1"/>
    </source>
</evidence>
<accession>E9EG48</accession>
<dbReference type="InParanoid" id="E9EG48"/>
<dbReference type="Proteomes" id="UP000002499">
    <property type="component" value="Unassembled WGS sequence"/>
</dbReference>
<reference evidence="2 3" key="1">
    <citation type="journal article" date="2011" name="PLoS Genet.">
        <title>Genome sequencing and comparative transcriptomics of the model entomopathogenic fungi Metarhizium anisopliae and M. acridum.</title>
        <authorList>
            <person name="Gao Q."/>
            <person name="Jin K."/>
            <person name="Ying S.H."/>
            <person name="Zhang Y."/>
            <person name="Xiao G."/>
            <person name="Shang Y."/>
            <person name="Duan Z."/>
            <person name="Hu X."/>
            <person name="Xie X.Q."/>
            <person name="Zhou G."/>
            <person name="Peng G."/>
            <person name="Luo Z."/>
            <person name="Huang W."/>
            <person name="Wang B."/>
            <person name="Fang W."/>
            <person name="Wang S."/>
            <person name="Zhong Y."/>
            <person name="Ma L.J."/>
            <person name="St Leger R.J."/>
            <person name="Zhao G.P."/>
            <person name="Pei Y."/>
            <person name="Feng M.G."/>
            <person name="Xia Y."/>
            <person name="Wang C."/>
        </authorList>
    </citation>
    <scope>NUCLEOTIDE SEQUENCE [LARGE SCALE GENOMIC DNA]</scope>
    <source>
        <strain evidence="2 3">CQMa 102</strain>
    </source>
</reference>
<feature type="region of interest" description="Disordered" evidence="1">
    <location>
        <begin position="14"/>
        <end position="41"/>
    </location>
</feature>
<dbReference type="EMBL" id="GL698590">
    <property type="protein sequence ID" value="EFY85086.1"/>
    <property type="molecule type" value="Genomic_DNA"/>
</dbReference>
<name>E9EG48_METAQ</name>
<dbReference type="OrthoDB" id="10601509at2759"/>